<evidence type="ECO:0000313" key="2">
    <source>
        <dbReference type="Proteomes" id="UP001203058"/>
    </source>
</evidence>
<dbReference type="Pfam" id="PF13714">
    <property type="entry name" value="PEP_mutase"/>
    <property type="match status" value="1"/>
</dbReference>
<dbReference type="Gene3D" id="3.20.20.60">
    <property type="entry name" value="Phosphoenolpyruvate-binding domains"/>
    <property type="match status" value="1"/>
</dbReference>
<keyword evidence="2" id="KW-1185">Reference proteome</keyword>
<dbReference type="RefSeq" id="WP_241447292.1">
    <property type="nucleotide sequence ID" value="NZ_JAKZHW010000001.1"/>
</dbReference>
<gene>
    <name evidence="1" type="ORF">LZ016_10330</name>
</gene>
<evidence type="ECO:0000313" key="1">
    <source>
        <dbReference type="EMBL" id="MCH8616495.1"/>
    </source>
</evidence>
<sequence>MTQQDKAAAFRALHVPGTPLVLFNAWDAGSAKAVAKSEAAAIATGSWSIAAANGLPDGEKVDRSLHLKTIESIAGAVDLPVTGDLESGFSQQPEGVGETVRLAIEAGAIGCNLEDSFPADGSLRPAEDAVERYRAARAAADAALPGFFINARTDVFFQKPAEEHSMEMVEEALERGRAYAEAGADGLFVPFVTDLNLIRALAKRSPLPLNVMRMSPEPSISELAATGVARISHGPYPYILAMDALERAARENRA</sequence>
<dbReference type="PANTHER" id="PTHR42905">
    <property type="entry name" value="PHOSPHOENOLPYRUVATE CARBOXYLASE"/>
    <property type="match status" value="1"/>
</dbReference>
<reference evidence="1 2" key="1">
    <citation type="submission" date="2022-03" db="EMBL/GenBank/DDBJ databases">
        <authorList>
            <person name="Jo J.-H."/>
            <person name="Im W.-T."/>
        </authorList>
    </citation>
    <scope>NUCLEOTIDE SEQUENCE [LARGE SCALE GENOMIC DNA]</scope>
    <source>
        <strain evidence="1 2">SM33</strain>
    </source>
</reference>
<dbReference type="SUPFAM" id="SSF51621">
    <property type="entry name" value="Phosphoenolpyruvate/pyruvate domain"/>
    <property type="match status" value="1"/>
</dbReference>
<organism evidence="1 2">
    <name type="scientific">Sphingomonas telluris</name>
    <dbReference type="NCBI Taxonomy" id="2907998"/>
    <lineage>
        <taxon>Bacteria</taxon>
        <taxon>Pseudomonadati</taxon>
        <taxon>Pseudomonadota</taxon>
        <taxon>Alphaproteobacteria</taxon>
        <taxon>Sphingomonadales</taxon>
        <taxon>Sphingomonadaceae</taxon>
        <taxon>Sphingomonas</taxon>
    </lineage>
</organism>
<dbReference type="CDD" id="cd00377">
    <property type="entry name" value="ICL_PEPM"/>
    <property type="match status" value="1"/>
</dbReference>
<dbReference type="PANTHER" id="PTHR42905:SF16">
    <property type="entry name" value="CARBOXYPHOSPHONOENOLPYRUVATE PHOSPHONOMUTASE-LIKE PROTEIN (AFU_ORTHOLOGUE AFUA_5G07230)"/>
    <property type="match status" value="1"/>
</dbReference>
<protein>
    <submittedName>
        <fullName evidence="1">Isocitrate lyase/phosphoenolpyruvate mutase family protein</fullName>
    </submittedName>
</protein>
<dbReference type="GO" id="GO:0016829">
    <property type="term" value="F:lyase activity"/>
    <property type="evidence" value="ECO:0007669"/>
    <property type="project" value="UniProtKB-KW"/>
</dbReference>
<proteinExistence type="predicted"/>
<keyword evidence="1" id="KW-0456">Lyase</keyword>
<dbReference type="EMBL" id="JAKZHW010000001">
    <property type="protein sequence ID" value="MCH8616495.1"/>
    <property type="molecule type" value="Genomic_DNA"/>
</dbReference>
<dbReference type="Proteomes" id="UP001203058">
    <property type="component" value="Unassembled WGS sequence"/>
</dbReference>
<name>A0ABS9VNE2_9SPHN</name>
<accession>A0ABS9VNE2</accession>
<comment type="caution">
    <text evidence="1">The sequence shown here is derived from an EMBL/GenBank/DDBJ whole genome shotgun (WGS) entry which is preliminary data.</text>
</comment>
<dbReference type="InterPro" id="IPR040442">
    <property type="entry name" value="Pyrv_kinase-like_dom_sf"/>
</dbReference>
<dbReference type="InterPro" id="IPR015813">
    <property type="entry name" value="Pyrv/PenolPyrv_kinase-like_dom"/>
</dbReference>
<dbReference type="InterPro" id="IPR039556">
    <property type="entry name" value="ICL/PEPM"/>
</dbReference>